<organism evidence="1 2">
    <name type="scientific">Clostridium senegalense</name>
    <dbReference type="NCBI Taxonomy" id="1465809"/>
    <lineage>
        <taxon>Bacteria</taxon>
        <taxon>Bacillati</taxon>
        <taxon>Bacillota</taxon>
        <taxon>Clostridia</taxon>
        <taxon>Eubacteriales</taxon>
        <taxon>Clostridiaceae</taxon>
        <taxon>Clostridium</taxon>
    </lineage>
</organism>
<name>A0A6M0GYU4_9CLOT</name>
<reference evidence="1 2" key="1">
    <citation type="submission" date="2020-02" db="EMBL/GenBank/DDBJ databases">
        <title>Genome assembly of a novel Clostridium senegalense strain.</title>
        <authorList>
            <person name="Gupta T.B."/>
            <person name="Jauregui R."/>
            <person name="Maclean P."/>
            <person name="Nawarathana A."/>
            <person name="Brightwell G."/>
        </authorList>
    </citation>
    <scope>NUCLEOTIDE SEQUENCE [LARGE SCALE GENOMIC DNA]</scope>
    <source>
        <strain evidence="1 2">AGRFS4</strain>
    </source>
</reference>
<accession>A0A6M0GYU4</accession>
<dbReference type="RefSeq" id="WP_010294359.1">
    <property type="nucleotide sequence ID" value="NZ_CABKRL010000002.1"/>
</dbReference>
<evidence type="ECO:0000313" key="1">
    <source>
        <dbReference type="EMBL" id="NEU03736.1"/>
    </source>
</evidence>
<dbReference type="EMBL" id="JAAGPU010000002">
    <property type="protein sequence ID" value="NEU03736.1"/>
    <property type="molecule type" value="Genomic_DNA"/>
</dbReference>
<evidence type="ECO:0000313" key="2">
    <source>
        <dbReference type="Proteomes" id="UP000481872"/>
    </source>
</evidence>
<gene>
    <name evidence="1" type="ORF">G3M99_02465</name>
</gene>
<dbReference type="AlphaFoldDB" id="A0A6M0GYU4"/>
<comment type="caution">
    <text evidence="1">The sequence shown here is derived from an EMBL/GenBank/DDBJ whole genome shotgun (WGS) entry which is preliminary data.</text>
</comment>
<protein>
    <submittedName>
        <fullName evidence="1">Uncharacterized protein</fullName>
    </submittedName>
</protein>
<sequence length="71" mass="8219">MTKDKKTNYAPNLRNYLDAPLNKTKCFSKKDYIELPDNVTNPIVANNISNAEFDYTYNRGEDIPTTENKED</sequence>
<keyword evidence="2" id="KW-1185">Reference proteome</keyword>
<dbReference type="Proteomes" id="UP000481872">
    <property type="component" value="Unassembled WGS sequence"/>
</dbReference>
<proteinExistence type="predicted"/>